<dbReference type="AlphaFoldDB" id="A0A1R2B302"/>
<evidence type="ECO:0000256" key="2">
    <source>
        <dbReference type="SAM" id="MobiDB-lite"/>
    </source>
</evidence>
<dbReference type="OrthoDB" id="326831at2759"/>
<feature type="compositionally biased region" description="Basic residues" evidence="2">
    <location>
        <begin position="310"/>
        <end position="323"/>
    </location>
</feature>
<name>A0A1R2B302_9CILI</name>
<sequence>MAQRVGRLQQENAKLRDEIKRLKGALKDINTEIVQEAPILKPKRDRSPLSKERKNELRDEIDNRLNYVIPTKAILKHKALNTVENPKFSDPEVFVASFGQEDDKKYMTDTKKPINVGINELGSINLSPRNEDPPIESQDFSYEATSSLEDMPGSPDFDPPIKPLEQKIEPRTLKESFSSFYNDESVNKTLNDKSFECISNSQMVESEKKIFSQEVSHIKREESARKFISDGVRNNNEQSIQVVSQNFNEKNLMSEIEALRRENTQLRIQLTGGNKKPFVSNKPPTSERSRTFDYENKERITRNLQIKTQSKTRSKSSNRKCKSRSMTPRDLSSRPMRRNISNKSLLSNSDLTPRRIKHCTTCDHLLSKGYSTIYCGKHGTAKLPKQ</sequence>
<keyword evidence="1" id="KW-0175">Coiled coil</keyword>
<dbReference type="EMBL" id="MPUH01001020">
    <property type="protein sequence ID" value="OMJ71129.1"/>
    <property type="molecule type" value="Genomic_DNA"/>
</dbReference>
<feature type="region of interest" description="Disordered" evidence="2">
    <location>
        <begin position="270"/>
        <end position="289"/>
    </location>
</feature>
<gene>
    <name evidence="3" type="ORF">SteCoe_30740</name>
</gene>
<feature type="region of interest" description="Disordered" evidence="2">
    <location>
        <begin position="308"/>
        <end position="349"/>
    </location>
</feature>
<accession>A0A1R2B302</accession>
<comment type="caution">
    <text evidence="3">The sequence shown here is derived from an EMBL/GenBank/DDBJ whole genome shotgun (WGS) entry which is preliminary data.</text>
</comment>
<reference evidence="3 4" key="1">
    <citation type="submission" date="2016-11" db="EMBL/GenBank/DDBJ databases">
        <title>The macronuclear genome of Stentor coeruleus: a giant cell with tiny introns.</title>
        <authorList>
            <person name="Slabodnick M."/>
            <person name="Ruby J.G."/>
            <person name="Reiff S.B."/>
            <person name="Swart E.C."/>
            <person name="Gosai S."/>
            <person name="Prabakaran S."/>
            <person name="Witkowska E."/>
            <person name="Larue G.E."/>
            <person name="Fisher S."/>
            <person name="Freeman R.M."/>
            <person name="Gunawardena J."/>
            <person name="Chu W."/>
            <person name="Stover N.A."/>
            <person name="Gregory B.D."/>
            <person name="Nowacki M."/>
            <person name="Derisi J."/>
            <person name="Roy S.W."/>
            <person name="Marshall W.F."/>
            <person name="Sood P."/>
        </authorList>
    </citation>
    <scope>NUCLEOTIDE SEQUENCE [LARGE SCALE GENOMIC DNA]</scope>
    <source>
        <strain evidence="3">WM001</strain>
    </source>
</reference>
<evidence type="ECO:0000256" key="1">
    <source>
        <dbReference type="SAM" id="Coils"/>
    </source>
</evidence>
<evidence type="ECO:0000313" key="3">
    <source>
        <dbReference type="EMBL" id="OMJ71129.1"/>
    </source>
</evidence>
<evidence type="ECO:0000313" key="4">
    <source>
        <dbReference type="Proteomes" id="UP000187209"/>
    </source>
</evidence>
<protein>
    <submittedName>
        <fullName evidence="3">Uncharacterized protein</fullName>
    </submittedName>
</protein>
<organism evidence="3 4">
    <name type="scientific">Stentor coeruleus</name>
    <dbReference type="NCBI Taxonomy" id="5963"/>
    <lineage>
        <taxon>Eukaryota</taxon>
        <taxon>Sar</taxon>
        <taxon>Alveolata</taxon>
        <taxon>Ciliophora</taxon>
        <taxon>Postciliodesmatophora</taxon>
        <taxon>Heterotrichea</taxon>
        <taxon>Heterotrichida</taxon>
        <taxon>Stentoridae</taxon>
        <taxon>Stentor</taxon>
    </lineage>
</organism>
<keyword evidence="4" id="KW-1185">Reference proteome</keyword>
<feature type="compositionally biased region" description="Polar residues" evidence="2">
    <location>
        <begin position="339"/>
        <end position="349"/>
    </location>
</feature>
<feature type="coiled-coil region" evidence="1">
    <location>
        <begin position="5"/>
        <end position="32"/>
    </location>
</feature>
<proteinExistence type="predicted"/>
<dbReference type="Proteomes" id="UP000187209">
    <property type="component" value="Unassembled WGS sequence"/>
</dbReference>